<dbReference type="eggNOG" id="ENOG502SZ92">
    <property type="taxonomic scope" value="Eukaryota"/>
</dbReference>
<dbReference type="PANTHER" id="PTHR46033">
    <property type="entry name" value="PROTEIN MAIN-LIKE 2"/>
    <property type="match status" value="1"/>
</dbReference>
<keyword evidence="2" id="KW-1185">Reference proteome</keyword>
<feature type="domain" description="DUF7745" evidence="1">
    <location>
        <begin position="1"/>
        <end position="176"/>
    </location>
</feature>
<name>A0A1U7YX43_NICSY</name>
<evidence type="ECO:0000313" key="2">
    <source>
        <dbReference type="Proteomes" id="UP000189701"/>
    </source>
</evidence>
<dbReference type="InterPro" id="IPR056647">
    <property type="entry name" value="DUF7745"/>
</dbReference>
<accession>A0A1U7YX43</accession>
<evidence type="ECO:0000259" key="1">
    <source>
        <dbReference type="Pfam" id="PF24924"/>
    </source>
</evidence>
<dbReference type="GO" id="GO:0010073">
    <property type="term" value="P:meristem maintenance"/>
    <property type="evidence" value="ECO:0007669"/>
    <property type="project" value="InterPro"/>
</dbReference>
<reference evidence="2" key="1">
    <citation type="journal article" date="2013" name="Genome Biol.">
        <title>Reference genomes and transcriptomes of Nicotiana sylvestris and Nicotiana tomentosiformis.</title>
        <authorList>
            <person name="Sierro N."/>
            <person name="Battey J.N."/>
            <person name="Ouadi S."/>
            <person name="Bovet L."/>
            <person name="Goepfert S."/>
            <person name="Bakaher N."/>
            <person name="Peitsch M.C."/>
            <person name="Ivanov N.V."/>
        </authorList>
    </citation>
    <scope>NUCLEOTIDE SEQUENCE [LARGE SCALE GENOMIC DNA]</scope>
</reference>
<gene>
    <name evidence="3" type="primary">LOC104249069</name>
</gene>
<dbReference type="RefSeq" id="XP_009803744.1">
    <property type="nucleotide sequence ID" value="XM_009805442.1"/>
</dbReference>
<organism evidence="2 3">
    <name type="scientific">Nicotiana sylvestris</name>
    <name type="common">Wood tobacco</name>
    <name type="synonym">South American tobacco</name>
    <dbReference type="NCBI Taxonomy" id="4096"/>
    <lineage>
        <taxon>Eukaryota</taxon>
        <taxon>Viridiplantae</taxon>
        <taxon>Streptophyta</taxon>
        <taxon>Embryophyta</taxon>
        <taxon>Tracheophyta</taxon>
        <taxon>Spermatophyta</taxon>
        <taxon>Magnoliopsida</taxon>
        <taxon>eudicotyledons</taxon>
        <taxon>Gunneridae</taxon>
        <taxon>Pentapetalae</taxon>
        <taxon>asterids</taxon>
        <taxon>lamiids</taxon>
        <taxon>Solanales</taxon>
        <taxon>Solanaceae</taxon>
        <taxon>Nicotianoideae</taxon>
        <taxon>Nicotianeae</taxon>
        <taxon>Nicotiana</taxon>
    </lineage>
</organism>
<protein>
    <submittedName>
        <fullName evidence="3">Uncharacterized protein LOC104249069</fullName>
    </submittedName>
</protein>
<dbReference type="PANTHER" id="PTHR46033:SF16">
    <property type="entry name" value="AMINOTRANSFERASE-LIKE PLANT MOBILE DOMAIN-CONTAINING PROTEIN"/>
    <property type="match status" value="1"/>
</dbReference>
<evidence type="ECO:0000313" key="3">
    <source>
        <dbReference type="RefSeq" id="XP_009803744.1"/>
    </source>
</evidence>
<sequence>MEIKSREDLIKALVTFWDPIHNVFHFPEFELSPTLEEMAGYIEFGHDSRKQQLIFSRAPSVHKFFDLLNISKQMKKAHVNEGCCSFHFLYFRFGHSAGFETHEKGLNNKQDKGIWQIHHRFAFIVVFLGIMVFPNSEGTVDIRMARIAQILTTNKDHTLASLVLADIYRALTLCKAEAQFFEDNFIKSYKERVKDYNAQEGFEA</sequence>
<dbReference type="OrthoDB" id="1291298at2759"/>
<dbReference type="Proteomes" id="UP000189701">
    <property type="component" value="Unplaced"/>
</dbReference>
<dbReference type="Pfam" id="PF24924">
    <property type="entry name" value="DUF7745"/>
    <property type="match status" value="1"/>
</dbReference>
<reference evidence="3" key="2">
    <citation type="submission" date="2025-08" db="UniProtKB">
        <authorList>
            <consortium name="RefSeq"/>
        </authorList>
    </citation>
    <scope>IDENTIFICATION</scope>
    <source>
        <tissue evidence="3">Leaf</tissue>
    </source>
</reference>
<dbReference type="AlphaFoldDB" id="A0A1U7YX43"/>
<dbReference type="InterPro" id="IPR044824">
    <property type="entry name" value="MAIN-like"/>
</dbReference>
<proteinExistence type="predicted"/>